<dbReference type="AlphaFoldDB" id="A0A9J6QXC9"/>
<dbReference type="EMBL" id="JAOSHN010000008">
    <property type="protein sequence ID" value="MCU7380156.1"/>
    <property type="molecule type" value="Genomic_DNA"/>
</dbReference>
<reference evidence="2" key="1">
    <citation type="submission" date="2022-09" db="EMBL/GenBank/DDBJ databases">
        <title>Culturomic study of gut microbiota in children with autism spectrum disorder.</title>
        <authorList>
            <person name="Efimov B.A."/>
            <person name="Chaplin A.V."/>
            <person name="Sokolova S.R."/>
            <person name="Pikina A.P."/>
            <person name="Korzhanova M."/>
            <person name="Belova V."/>
            <person name="Korostin D."/>
        </authorList>
    </citation>
    <scope>NUCLEOTIDE SEQUENCE</scope>
    <source>
        <strain evidence="2">ASD5510</strain>
    </source>
</reference>
<dbReference type="InterPro" id="IPR038765">
    <property type="entry name" value="Papain-like_cys_pep_sf"/>
</dbReference>
<sequence>MKQRLIAGVLLILTIFIFCNRIASQNPEQAAVQMRTQAPVKGRQGSDFYYNQKTNPFYPKLAPYYRTKSGYVTGNCTWYAWGRVCEIKGGKLPYVFTGDAGTWWQKNIDEGWYDYGASPQRGAIACYETHVAVVEQAEPLTVSESGWTVSPKKSGPVFHCGKPWRSKERPLGYIYVIP</sequence>
<evidence type="ECO:0000313" key="2">
    <source>
        <dbReference type="EMBL" id="MCU7380156.1"/>
    </source>
</evidence>
<dbReference type="RefSeq" id="WP_148396862.1">
    <property type="nucleotide sequence ID" value="NZ_JAJAGH010000012.1"/>
</dbReference>
<evidence type="ECO:0000259" key="1">
    <source>
        <dbReference type="Pfam" id="PF05257"/>
    </source>
</evidence>
<name>A0A9J6QXC9_9FIRM</name>
<proteinExistence type="predicted"/>
<comment type="caution">
    <text evidence="2">The sequence shown here is derived from an EMBL/GenBank/DDBJ whole genome shotgun (WGS) entry which is preliminary data.</text>
</comment>
<dbReference type="Pfam" id="PF05257">
    <property type="entry name" value="CHAP"/>
    <property type="match status" value="1"/>
</dbReference>
<organism evidence="2 3">
    <name type="scientific">Hominibacterium faecale</name>
    <dbReference type="NCBI Taxonomy" id="2839743"/>
    <lineage>
        <taxon>Bacteria</taxon>
        <taxon>Bacillati</taxon>
        <taxon>Bacillota</taxon>
        <taxon>Clostridia</taxon>
        <taxon>Peptostreptococcales</taxon>
        <taxon>Anaerovoracaceae</taxon>
        <taxon>Hominibacterium</taxon>
    </lineage>
</organism>
<feature type="domain" description="Peptidase C51" evidence="1">
    <location>
        <begin position="68"/>
        <end position="144"/>
    </location>
</feature>
<dbReference type="SUPFAM" id="SSF54001">
    <property type="entry name" value="Cysteine proteinases"/>
    <property type="match status" value="1"/>
</dbReference>
<keyword evidence="3" id="KW-1185">Reference proteome</keyword>
<dbReference type="Proteomes" id="UP001065549">
    <property type="component" value="Unassembled WGS sequence"/>
</dbReference>
<evidence type="ECO:0000313" key="3">
    <source>
        <dbReference type="Proteomes" id="UP001065549"/>
    </source>
</evidence>
<dbReference type="InterPro" id="IPR007921">
    <property type="entry name" value="CHAP_dom"/>
</dbReference>
<accession>A0A9J6QXC9</accession>
<dbReference type="Gene3D" id="3.90.1720.10">
    <property type="entry name" value="endopeptidase domain like (from Nostoc punctiforme)"/>
    <property type="match status" value="1"/>
</dbReference>
<gene>
    <name evidence="2" type="ORF">OBO34_17630</name>
</gene>
<protein>
    <submittedName>
        <fullName evidence="2">CHAP domain-containing protein</fullName>
    </submittedName>
</protein>